<dbReference type="EMBL" id="AQPN01000145">
    <property type="protein sequence ID" value="EOR92646.1"/>
    <property type="molecule type" value="Genomic_DNA"/>
</dbReference>
<name>R9GLU6_9SPHI</name>
<reference evidence="1 2" key="1">
    <citation type="journal article" date="2013" name="Genome Announc.">
        <title>Draft Genome Sequence of Arcticibacter svalbardensis Strain MN12-7T, a Member of the Family Sphingobacteriaceae Isolated from an Arctic Soil Sample.</title>
        <authorList>
            <person name="Shivaji S."/>
            <person name="Ara S."/>
            <person name="Prasad S."/>
            <person name="Manasa B.P."/>
            <person name="Begum Z."/>
            <person name="Singh A."/>
            <person name="Kumar Pinnaka A."/>
        </authorList>
    </citation>
    <scope>NUCLEOTIDE SEQUENCE [LARGE SCALE GENOMIC DNA]</scope>
    <source>
        <strain evidence="1 2">MN12-7</strain>
    </source>
</reference>
<proteinExistence type="predicted"/>
<accession>R9GLU6</accession>
<comment type="caution">
    <text evidence="1">The sequence shown here is derived from an EMBL/GenBank/DDBJ whole genome shotgun (WGS) entry which is preliminary data.</text>
</comment>
<gene>
    <name evidence="1" type="ORF">ADIARSV_4158</name>
</gene>
<dbReference type="STRING" id="1150600.ADIARSV_4158"/>
<dbReference type="AlphaFoldDB" id="R9GLU6"/>
<dbReference type="Proteomes" id="UP000014174">
    <property type="component" value="Unassembled WGS sequence"/>
</dbReference>
<evidence type="ECO:0000313" key="2">
    <source>
        <dbReference type="Proteomes" id="UP000014174"/>
    </source>
</evidence>
<organism evidence="1 2">
    <name type="scientific">Arcticibacter svalbardensis MN12-7</name>
    <dbReference type="NCBI Taxonomy" id="1150600"/>
    <lineage>
        <taxon>Bacteria</taxon>
        <taxon>Pseudomonadati</taxon>
        <taxon>Bacteroidota</taxon>
        <taxon>Sphingobacteriia</taxon>
        <taxon>Sphingobacteriales</taxon>
        <taxon>Sphingobacteriaceae</taxon>
        <taxon>Arcticibacter</taxon>
    </lineage>
</organism>
<evidence type="ECO:0000313" key="1">
    <source>
        <dbReference type="EMBL" id="EOR92646.1"/>
    </source>
</evidence>
<sequence>MNEGENVFIVDSIPVPICKIVREKSSKIGRENFDKAPDKGYT</sequence>
<keyword evidence="2" id="KW-1185">Reference proteome</keyword>
<protein>
    <submittedName>
        <fullName evidence="1">Uncharacterized protein</fullName>
    </submittedName>
</protein>